<dbReference type="Proteomes" id="UP000031575">
    <property type="component" value="Unassembled WGS sequence"/>
</dbReference>
<evidence type="ECO:0000259" key="4">
    <source>
        <dbReference type="Pfam" id="PF07992"/>
    </source>
</evidence>
<dbReference type="InterPro" id="IPR050097">
    <property type="entry name" value="Ferredoxin-NADP_redctase_2"/>
</dbReference>
<organism evidence="5 6">
    <name type="scientific">Sporothrix brasiliensis 5110</name>
    <dbReference type="NCBI Taxonomy" id="1398154"/>
    <lineage>
        <taxon>Eukaryota</taxon>
        <taxon>Fungi</taxon>
        <taxon>Dikarya</taxon>
        <taxon>Ascomycota</taxon>
        <taxon>Pezizomycotina</taxon>
        <taxon>Sordariomycetes</taxon>
        <taxon>Sordariomycetidae</taxon>
        <taxon>Ophiostomatales</taxon>
        <taxon>Ophiostomataceae</taxon>
        <taxon>Sporothrix</taxon>
    </lineage>
</organism>
<dbReference type="EMBL" id="AWTV01000007">
    <property type="protein sequence ID" value="KIH91164.1"/>
    <property type="molecule type" value="Genomic_DNA"/>
</dbReference>
<dbReference type="VEuPathDB" id="FungiDB:SPBR_01823"/>
<dbReference type="Gene3D" id="3.50.50.60">
    <property type="entry name" value="FAD/NAD(P)-binding domain"/>
    <property type="match status" value="2"/>
</dbReference>
<feature type="domain" description="FAD/NAD(P)-binding" evidence="4">
    <location>
        <begin position="26"/>
        <end position="324"/>
    </location>
</feature>
<evidence type="ECO:0000313" key="5">
    <source>
        <dbReference type="EMBL" id="KIH91164.1"/>
    </source>
</evidence>
<dbReference type="SUPFAM" id="SSF51905">
    <property type="entry name" value="FAD/NAD(P)-binding domain"/>
    <property type="match status" value="1"/>
</dbReference>
<comment type="caution">
    <text evidence="5">The sequence shown here is derived from an EMBL/GenBank/DDBJ whole genome shotgun (WGS) entry which is preliminary data.</text>
</comment>
<accession>A0A0C2EX67</accession>
<dbReference type="GeneID" id="63675054"/>
<dbReference type="PRINTS" id="PR00469">
    <property type="entry name" value="PNDRDTASEII"/>
</dbReference>
<dbReference type="HOGENOM" id="CLU_031864_5_0_1"/>
<sequence>MTASVVRHGHGMSCFLAAPAGPTSASVLVVGAGPAGLAAALALARQQHTVLLFGDGVYRNGRARHQVPDHSRPSNFGAAARDHVLQDYGQYVSFREVTVVSVGRTDVPERFTVVDASGAACHGRKLILASGVEDVPLPIDGYAACFGRVIVHCLLCNDYPQRTGTSAGVLAVGAFERPTIALHMARQARRLAAVVTIYTNGQGALAADLDAAARAAAGLRIDTRPIRRFVFRGDQDQAHGGGVRLEFADGSPPADEAFLAHAPATRPRGPFAQQLGLATVPPSTVDGDIQVALPHYETSVPGVFAVGDNCAAGMKSVAHAMLSGNVAGMGAASQLSML</sequence>
<name>A0A0C2EX67_9PEZI</name>
<dbReference type="PANTHER" id="PTHR48105">
    <property type="entry name" value="THIOREDOXIN REDUCTASE 1-RELATED-RELATED"/>
    <property type="match status" value="1"/>
</dbReference>
<evidence type="ECO:0000256" key="2">
    <source>
        <dbReference type="ARBA" id="ARBA00022630"/>
    </source>
</evidence>
<protein>
    <recommendedName>
        <fullName evidence="4">FAD/NAD(P)-binding domain-containing protein</fullName>
    </recommendedName>
</protein>
<evidence type="ECO:0000256" key="1">
    <source>
        <dbReference type="ARBA" id="ARBA00009333"/>
    </source>
</evidence>
<dbReference type="PRINTS" id="PR00368">
    <property type="entry name" value="FADPNR"/>
</dbReference>
<evidence type="ECO:0000256" key="3">
    <source>
        <dbReference type="ARBA" id="ARBA00023002"/>
    </source>
</evidence>
<dbReference type="GO" id="GO:0016491">
    <property type="term" value="F:oxidoreductase activity"/>
    <property type="evidence" value="ECO:0007669"/>
    <property type="project" value="UniProtKB-KW"/>
</dbReference>
<gene>
    <name evidence="5" type="ORF">SPBR_01823</name>
</gene>
<evidence type="ECO:0000313" key="6">
    <source>
        <dbReference type="Proteomes" id="UP000031575"/>
    </source>
</evidence>
<dbReference type="RefSeq" id="XP_040619174.1">
    <property type="nucleotide sequence ID" value="XM_040760133.1"/>
</dbReference>
<comment type="similarity">
    <text evidence="1">Belongs to the class-II pyridine nucleotide-disulfide oxidoreductase family.</text>
</comment>
<proteinExistence type="inferred from homology"/>
<keyword evidence="6" id="KW-1185">Reference proteome</keyword>
<dbReference type="InterPro" id="IPR023753">
    <property type="entry name" value="FAD/NAD-binding_dom"/>
</dbReference>
<keyword evidence="2" id="KW-0285">Flavoprotein</keyword>
<keyword evidence="3" id="KW-0560">Oxidoreductase</keyword>
<dbReference type="Pfam" id="PF07992">
    <property type="entry name" value="Pyr_redox_2"/>
    <property type="match status" value="1"/>
</dbReference>
<dbReference type="InterPro" id="IPR036188">
    <property type="entry name" value="FAD/NAD-bd_sf"/>
</dbReference>
<reference evidence="5 6" key="1">
    <citation type="journal article" date="2014" name="BMC Genomics">
        <title>Comparative genomics of the major fungal agents of human and animal Sporotrichosis: Sporothrix schenckii and Sporothrix brasiliensis.</title>
        <authorList>
            <person name="Teixeira M.M."/>
            <person name="de Almeida L.G."/>
            <person name="Kubitschek-Barreira P."/>
            <person name="Alves F.L."/>
            <person name="Kioshima E.S."/>
            <person name="Abadio A.K."/>
            <person name="Fernandes L."/>
            <person name="Derengowski L.S."/>
            <person name="Ferreira K.S."/>
            <person name="Souza R.C."/>
            <person name="Ruiz J.C."/>
            <person name="de Andrade N.C."/>
            <person name="Paes H.C."/>
            <person name="Nicola A.M."/>
            <person name="Albuquerque P."/>
            <person name="Gerber A.L."/>
            <person name="Martins V.P."/>
            <person name="Peconick L.D."/>
            <person name="Neto A.V."/>
            <person name="Chaucanez C.B."/>
            <person name="Silva P.A."/>
            <person name="Cunha O.L."/>
            <person name="de Oliveira F.F."/>
            <person name="dos Santos T.C."/>
            <person name="Barros A.L."/>
            <person name="Soares M.A."/>
            <person name="de Oliveira L.M."/>
            <person name="Marini M.M."/>
            <person name="Villalobos-Duno H."/>
            <person name="Cunha M.M."/>
            <person name="de Hoog S."/>
            <person name="da Silveira J.F."/>
            <person name="Henrissat B."/>
            <person name="Nino-Vega G.A."/>
            <person name="Cisalpino P.S."/>
            <person name="Mora-Montes H.M."/>
            <person name="Almeida S.R."/>
            <person name="Stajich J.E."/>
            <person name="Lopes-Bezerra L.M."/>
            <person name="Vasconcelos A.T."/>
            <person name="Felipe M.S."/>
        </authorList>
    </citation>
    <scope>NUCLEOTIDE SEQUENCE [LARGE SCALE GENOMIC DNA]</scope>
    <source>
        <strain evidence="5 6">5110</strain>
    </source>
</reference>
<dbReference type="AlphaFoldDB" id="A0A0C2EX67"/>
<dbReference type="OrthoDB" id="10260355at2759"/>
<dbReference type="GO" id="GO:0097237">
    <property type="term" value="P:cellular response to toxic substance"/>
    <property type="evidence" value="ECO:0007669"/>
    <property type="project" value="UniProtKB-ARBA"/>
</dbReference>